<keyword evidence="3" id="KW-1185">Reference proteome</keyword>
<gene>
    <name evidence="2" type="ORF">HPBE_LOCUS19285</name>
</gene>
<sequence>MYPFRLSAAGTLNLALEACEACFKPLLSSRRREVRIPDAAVETDDVGVDLCEFAREESYTALSALSGSMTSSLYASNGISWRGEYEGEFYASGLAGMIRQGISRTSCNAMLAFTAAIPRTVRMLKSVPLRRQAHSTIPSASRGQKDGLRRKNPSQTVACS</sequence>
<dbReference type="AlphaFoldDB" id="A0A183GB40"/>
<evidence type="ECO:0000313" key="3">
    <source>
        <dbReference type="Proteomes" id="UP000050761"/>
    </source>
</evidence>
<reference evidence="2 3" key="1">
    <citation type="submission" date="2018-11" db="EMBL/GenBank/DDBJ databases">
        <authorList>
            <consortium name="Pathogen Informatics"/>
        </authorList>
    </citation>
    <scope>NUCLEOTIDE SEQUENCE [LARGE SCALE GENOMIC DNA]</scope>
</reference>
<organism evidence="3 4">
    <name type="scientific">Heligmosomoides polygyrus</name>
    <name type="common">Parasitic roundworm</name>
    <dbReference type="NCBI Taxonomy" id="6339"/>
    <lineage>
        <taxon>Eukaryota</taxon>
        <taxon>Metazoa</taxon>
        <taxon>Ecdysozoa</taxon>
        <taxon>Nematoda</taxon>
        <taxon>Chromadorea</taxon>
        <taxon>Rhabditida</taxon>
        <taxon>Rhabditina</taxon>
        <taxon>Rhabditomorpha</taxon>
        <taxon>Strongyloidea</taxon>
        <taxon>Heligmosomidae</taxon>
        <taxon>Heligmosomoides</taxon>
    </lineage>
</organism>
<feature type="region of interest" description="Disordered" evidence="1">
    <location>
        <begin position="128"/>
        <end position="160"/>
    </location>
</feature>
<dbReference type="Proteomes" id="UP000050761">
    <property type="component" value="Unassembled WGS sequence"/>
</dbReference>
<protein>
    <submittedName>
        <fullName evidence="4">Ketoacyl_synth_N domain-containing protein</fullName>
    </submittedName>
</protein>
<evidence type="ECO:0000256" key="1">
    <source>
        <dbReference type="SAM" id="MobiDB-lite"/>
    </source>
</evidence>
<dbReference type="WBParaSite" id="HPBE_0001928601-mRNA-1">
    <property type="protein sequence ID" value="HPBE_0001928601-mRNA-1"/>
    <property type="gene ID" value="HPBE_0001928601"/>
</dbReference>
<evidence type="ECO:0000313" key="2">
    <source>
        <dbReference type="EMBL" id="VDP14632.1"/>
    </source>
</evidence>
<name>A0A183GB40_HELPZ</name>
<accession>A0A3P8AJQ1</accession>
<dbReference type="EMBL" id="UZAH01031256">
    <property type="protein sequence ID" value="VDP14632.1"/>
    <property type="molecule type" value="Genomic_DNA"/>
</dbReference>
<evidence type="ECO:0000313" key="4">
    <source>
        <dbReference type="WBParaSite" id="HPBE_0001928601-mRNA-1"/>
    </source>
</evidence>
<proteinExistence type="predicted"/>
<reference evidence="4" key="2">
    <citation type="submission" date="2019-09" db="UniProtKB">
        <authorList>
            <consortium name="WormBaseParasite"/>
        </authorList>
    </citation>
    <scope>IDENTIFICATION</scope>
</reference>
<accession>A0A183GB40</accession>